<dbReference type="RefSeq" id="WP_175276532.1">
    <property type="nucleotide sequence ID" value="NZ_CP054836.1"/>
</dbReference>
<sequence>MPREHGGNRPDATRQVGERFDAWQEEGLDPANCPVRDVLDRVGDKWSVLILTALAAGPTRFSALNREVGDISKRMLTQTLRTLQRDGLVERTVYPTTPPTVDYRLTALGHSVLEPLSALIAWAEARHDDIRAARAAFDGGEDVAA</sequence>
<gene>
    <name evidence="5" type="ORF">HTY61_09355</name>
</gene>
<evidence type="ECO:0000313" key="6">
    <source>
        <dbReference type="Proteomes" id="UP000509367"/>
    </source>
</evidence>
<dbReference type="PANTHER" id="PTHR33204:SF39">
    <property type="entry name" value="TRANSCRIPTIONAL REGULATORY PROTEIN"/>
    <property type="match status" value="1"/>
</dbReference>
<dbReference type="Gene3D" id="1.10.10.10">
    <property type="entry name" value="Winged helix-like DNA-binding domain superfamily/Winged helix DNA-binding domain"/>
    <property type="match status" value="1"/>
</dbReference>
<dbReference type="GO" id="GO:0003677">
    <property type="term" value="F:DNA binding"/>
    <property type="evidence" value="ECO:0007669"/>
    <property type="project" value="UniProtKB-KW"/>
</dbReference>
<keyword evidence="1" id="KW-0805">Transcription regulation</keyword>
<evidence type="ECO:0000256" key="2">
    <source>
        <dbReference type="ARBA" id="ARBA00023125"/>
    </source>
</evidence>
<accession>A0A6N1VHK7</accession>
<dbReference type="PROSITE" id="PS51118">
    <property type="entry name" value="HTH_HXLR"/>
    <property type="match status" value="1"/>
</dbReference>
<feature type="domain" description="HTH hxlR-type" evidence="4">
    <location>
        <begin position="33"/>
        <end position="131"/>
    </location>
</feature>
<dbReference type="InterPro" id="IPR002577">
    <property type="entry name" value="HTH_HxlR"/>
</dbReference>
<dbReference type="PANTHER" id="PTHR33204">
    <property type="entry name" value="TRANSCRIPTIONAL REGULATOR, MARR FAMILY"/>
    <property type="match status" value="1"/>
</dbReference>
<protein>
    <submittedName>
        <fullName evidence="5">Helix-turn-helix transcriptional regulator</fullName>
    </submittedName>
</protein>
<reference evidence="5 6" key="1">
    <citation type="submission" date="2020-06" db="EMBL/GenBank/DDBJ databases">
        <title>Oricola thermophila sp. nov. isolated from a tidal sediments.</title>
        <authorList>
            <person name="Kwon K.K."/>
            <person name="Yang S.-H."/>
            <person name="Park M.-J."/>
        </authorList>
    </citation>
    <scope>NUCLEOTIDE SEQUENCE [LARGE SCALE GENOMIC DNA]</scope>
    <source>
        <strain evidence="5 6">MEBiC13590</strain>
    </source>
</reference>
<keyword evidence="3" id="KW-0804">Transcription</keyword>
<evidence type="ECO:0000259" key="4">
    <source>
        <dbReference type="PROSITE" id="PS51118"/>
    </source>
</evidence>
<dbReference type="InterPro" id="IPR036390">
    <property type="entry name" value="WH_DNA-bd_sf"/>
</dbReference>
<dbReference type="EMBL" id="CP054836">
    <property type="protein sequence ID" value="QKV18639.1"/>
    <property type="molecule type" value="Genomic_DNA"/>
</dbReference>
<dbReference type="SUPFAM" id="SSF46785">
    <property type="entry name" value="Winged helix' DNA-binding domain"/>
    <property type="match status" value="1"/>
</dbReference>
<keyword evidence="2" id="KW-0238">DNA-binding</keyword>
<evidence type="ECO:0000313" key="5">
    <source>
        <dbReference type="EMBL" id="QKV18639.1"/>
    </source>
</evidence>
<organism evidence="5 6">
    <name type="scientific">Oricola thermophila</name>
    <dbReference type="NCBI Taxonomy" id="2742145"/>
    <lineage>
        <taxon>Bacteria</taxon>
        <taxon>Pseudomonadati</taxon>
        <taxon>Pseudomonadota</taxon>
        <taxon>Alphaproteobacteria</taxon>
        <taxon>Hyphomicrobiales</taxon>
        <taxon>Ahrensiaceae</taxon>
        <taxon>Oricola</taxon>
    </lineage>
</organism>
<dbReference type="KEGG" id="orm:HTY61_09355"/>
<dbReference type="Pfam" id="PF01638">
    <property type="entry name" value="HxlR"/>
    <property type="match status" value="1"/>
</dbReference>
<evidence type="ECO:0000256" key="1">
    <source>
        <dbReference type="ARBA" id="ARBA00023015"/>
    </source>
</evidence>
<proteinExistence type="predicted"/>
<name>A0A6N1VHK7_9HYPH</name>
<keyword evidence="6" id="KW-1185">Reference proteome</keyword>
<dbReference type="Proteomes" id="UP000509367">
    <property type="component" value="Chromosome"/>
</dbReference>
<dbReference type="InterPro" id="IPR036388">
    <property type="entry name" value="WH-like_DNA-bd_sf"/>
</dbReference>
<dbReference type="AlphaFoldDB" id="A0A6N1VHK7"/>
<evidence type="ECO:0000256" key="3">
    <source>
        <dbReference type="ARBA" id="ARBA00023163"/>
    </source>
</evidence>